<evidence type="ECO:0008006" key="3">
    <source>
        <dbReference type="Google" id="ProtNLM"/>
    </source>
</evidence>
<dbReference type="EMBL" id="QKXF01000341">
    <property type="protein sequence ID" value="RQM12304.1"/>
    <property type="molecule type" value="Genomic_DNA"/>
</dbReference>
<comment type="caution">
    <text evidence="1">The sequence shown here is derived from an EMBL/GenBank/DDBJ whole genome shotgun (WGS) entry which is preliminary data.</text>
</comment>
<accession>A0A3R7Y5A6</accession>
<evidence type="ECO:0000313" key="1">
    <source>
        <dbReference type="EMBL" id="RQM12304.1"/>
    </source>
</evidence>
<evidence type="ECO:0000313" key="2">
    <source>
        <dbReference type="Proteomes" id="UP000286097"/>
    </source>
</evidence>
<dbReference type="AlphaFoldDB" id="A0A3R7Y5A6"/>
<organism evidence="1 2">
    <name type="scientific">Peronospora effusa</name>
    <dbReference type="NCBI Taxonomy" id="542832"/>
    <lineage>
        <taxon>Eukaryota</taxon>
        <taxon>Sar</taxon>
        <taxon>Stramenopiles</taxon>
        <taxon>Oomycota</taxon>
        <taxon>Peronosporomycetes</taxon>
        <taxon>Peronosporales</taxon>
        <taxon>Peronosporaceae</taxon>
        <taxon>Peronospora</taxon>
    </lineage>
</organism>
<dbReference type="VEuPathDB" id="FungiDB:DD237_006610"/>
<name>A0A3R7Y5A6_9STRA</name>
<protein>
    <recommendedName>
        <fullName evidence="3">RxLR effector protein</fullName>
    </recommendedName>
</protein>
<dbReference type="Proteomes" id="UP000286097">
    <property type="component" value="Unassembled WGS sequence"/>
</dbReference>
<proteinExistence type="predicted"/>
<gene>
    <name evidence="1" type="ORF">DD237_006610</name>
</gene>
<reference evidence="1 2" key="1">
    <citation type="submission" date="2018-06" db="EMBL/GenBank/DDBJ databases">
        <title>Comparative genomics of downy mildews reveals potential adaptations to biotrophy.</title>
        <authorList>
            <person name="Fletcher K."/>
            <person name="Klosterman S.J."/>
            <person name="Derevnina L."/>
            <person name="Martin F."/>
            <person name="Koike S."/>
            <person name="Reyes Chin-Wo S."/>
            <person name="Mou B."/>
            <person name="Michelmore R."/>
        </authorList>
    </citation>
    <scope>NUCLEOTIDE SEQUENCE [LARGE SCALE GENOMIC DNA]</scope>
    <source>
        <strain evidence="1 2">R13</strain>
    </source>
</reference>
<sequence length="997" mass="112915">MLYYVLRASRKNAVEAYKFLRLDKEKSIRLLNARYNAWIRFLAKESNTSPETISEIIKFSGRHGDKGLLKMLEALVMANARKDIQNELKSALMASWQSKGMPALNAFKLLKLDQQTNHKLYIKLLTMWAEYVKNAKLDMEAVIAGIDDKTSLKIIDDLKEIKSTEEVVKSLEDSLVKSWANTKPEDVVTTLLHGSNSNFDMWLKYVARSTDTSPATKSAIIKFSGRHGDKGLLKMLEALIMANAREDIQGGLKSALMASWQSKYMSARHVFKLLKLDQQADHKVYIKLLTMWAEYVKNAKLDMEAVIAGIDDKTSLKIIDDLKEIKSTEEVVKSLEDSLVKSWANTKPEDVVTTLLHGSNSNFDMWLKYVARSTDTSPATKSAIIKFSGRHGDKGLLKMLEALVMANAREDIQNELKSALMASWKSRKKSARHVFKLLKLDQQDDHKVYIKLLTMWAEYMKSAKLDMKAVIAGIDDNTSLKIIDDLKEIKGFEEVVKSLQDSRVKSWADTKPEDVVTMPQPEDVVTMPQPDSKPNFDTLAKDVVEASDPLQVAKPLIAKFSERPNDEDIVELFDAFAKAQVGEDIQNELKSALMASWQSKGMPALNAFILLKLNQKSDHKLYIKRLTLWAEYMKNAKLDMKAVIAGIDDNTSLKIIEDLKEIKSTEEVVKSSKDSRVKSWADTKPEDVVTMPQPEDVVTMPQPDSKPNFDTLAKDVVEASDPLQVAKPLIAKFSKITNDAGLVEMFNAFAKAQVGEDIQNELKSALMTSWQSKKISALDVFILLKLDQQTDHKLYDKLLTMWVQYVKKITGGYSDINMGVVINNFDLDVRVTILGHLRHITGTAVVVENLEKTLVAQLQKRKGAFKEVVSQVFKDLNLDKDLNNLLHEPNLMLFNSFAEKFKPTPTKEVLITAARNVFLDKEVLLGEMLEFEWRKKDIATASGWRKKDIAMASELRLELFRQWYQTKRGLQLLDSMSQDLRSDYEGVIADPAIFNKH</sequence>